<dbReference type="VEuPathDB" id="FungiDB:CAWG_01129"/>
<dbReference type="PANTHER" id="PTHR16631">
    <property type="entry name" value="GLUCAN 1,3-BETA-GLUCOSIDASE"/>
    <property type="match status" value="1"/>
</dbReference>
<comment type="similarity">
    <text evidence="2 10">Belongs to the glycosyl hydrolase 17 family.</text>
</comment>
<evidence type="ECO:0000256" key="7">
    <source>
        <dbReference type="ARBA" id="ARBA00023180"/>
    </source>
</evidence>
<feature type="compositionally biased region" description="Low complexity" evidence="12">
    <location>
        <begin position="94"/>
        <end position="116"/>
    </location>
</feature>
<feature type="compositionally biased region" description="Polar residues" evidence="12">
    <location>
        <begin position="72"/>
        <end position="93"/>
    </location>
</feature>
<gene>
    <name evidence="14" type="primary">mp65</name>
</gene>
<evidence type="ECO:0000256" key="3">
    <source>
        <dbReference type="ARBA" id="ARBA00022512"/>
    </source>
</evidence>
<evidence type="ECO:0000256" key="4">
    <source>
        <dbReference type="ARBA" id="ARBA00022525"/>
    </source>
</evidence>
<keyword evidence="3" id="KW-0134">Cell wall</keyword>
<evidence type="ECO:0000256" key="8">
    <source>
        <dbReference type="ARBA" id="ARBA00023295"/>
    </source>
</evidence>
<keyword evidence="5 13" id="KW-0732">Signal</keyword>
<proteinExistence type="evidence at transcript level"/>
<feature type="chain" id="PRO_5004327157" evidence="13">
    <location>
        <begin position="18"/>
        <end position="379"/>
    </location>
</feature>
<keyword evidence="6 11" id="KW-0378">Hydrolase</keyword>
<dbReference type="GO" id="GO:0009986">
    <property type="term" value="C:cell surface"/>
    <property type="evidence" value="ECO:0007669"/>
    <property type="project" value="TreeGrafter"/>
</dbReference>
<evidence type="ECO:0000256" key="2">
    <source>
        <dbReference type="ARBA" id="ARBA00008773"/>
    </source>
</evidence>
<protein>
    <submittedName>
        <fullName evidence="14">Mannoprotein MP65</fullName>
    </submittedName>
</protein>
<evidence type="ECO:0000256" key="12">
    <source>
        <dbReference type="SAM" id="MobiDB-lite"/>
    </source>
</evidence>
<sequence length="379" mass="39247">MLFKSFVTFTVLANALAAPLAHQHHQHKEEKRAVHVVTTTNVVVVTIGNGDQTTTFAAPSVAADSSVSVSVNTEPPQNHPTTTQDVASASTYPSSTDGSAASSSAAASSSSQAGSEPSGGVGSGGAKGITYSPYSDNGGCKSSSQIASEIAQLSGFNVIRLYGVDCDQVAAVLIAKTSSQKIFAGIFDVSSITSGIESLAEAVKSICGSWDDIYTVSIGNELVNAGSATPSQIKAYVEEGRKALKAAGYTGPVVSVDTFIAVINNPDLCDYSDYMAVNAHAFFDGHVAAENSGAWVLQQIQRVWTACGGKKNVLITETGWPSRGDSNGVAVPSKSNQQAAISSIKSSCGASAILFTAFNDLWKADGPYNAEKYWGIYSN</sequence>
<evidence type="ECO:0000313" key="14">
    <source>
        <dbReference type="EMBL" id="CAC19886.1"/>
    </source>
</evidence>
<evidence type="ECO:0000256" key="1">
    <source>
        <dbReference type="ARBA" id="ARBA00004191"/>
    </source>
</evidence>
<reference evidence="14" key="1">
    <citation type="submission" date="1998-08" db="EMBL/GenBank/DDBJ databases">
        <title>Cloning of MP65 mannoprotein coding gene.</title>
        <authorList>
            <person name="La Valle R."/>
            <person name="Silvia S."/>
        </authorList>
    </citation>
    <scope>NUCLEOTIDE SEQUENCE</scope>
    <source>
        <strain evidence="14">ATCC 20955</strain>
    </source>
</reference>
<dbReference type="PROSITE" id="PS00587">
    <property type="entry name" value="GLYCOSYL_HYDROL_F17"/>
    <property type="match status" value="1"/>
</dbReference>
<dbReference type="Pfam" id="PF00332">
    <property type="entry name" value="Glyco_hydro_17"/>
    <property type="match status" value="1"/>
</dbReference>
<name>Q9HEP1_CANAX</name>
<dbReference type="EMBL" id="AJ010064">
    <property type="protein sequence ID" value="CAC19886.1"/>
    <property type="molecule type" value="mRNA"/>
</dbReference>
<comment type="subcellular location">
    <subcellularLocation>
        <location evidence="1">Secreted</location>
        <location evidence="1">Cell wall</location>
    </subcellularLocation>
</comment>
<dbReference type="InterPro" id="IPR017853">
    <property type="entry name" value="GH"/>
</dbReference>
<dbReference type="VEuPathDB" id="FungiDB:C2_10030C_A"/>
<dbReference type="CAZy" id="GH17">
    <property type="family name" value="Glycoside Hydrolase Family 17"/>
</dbReference>
<keyword evidence="4" id="KW-0964">Secreted</keyword>
<evidence type="ECO:0000256" key="13">
    <source>
        <dbReference type="SAM" id="SignalP"/>
    </source>
</evidence>
<dbReference type="AlphaFoldDB" id="Q9HEP1"/>
<evidence type="ECO:0000256" key="11">
    <source>
        <dbReference type="RuleBase" id="RU004336"/>
    </source>
</evidence>
<dbReference type="GO" id="GO:0042973">
    <property type="term" value="F:glucan endo-1,3-beta-D-glucosidase activity"/>
    <property type="evidence" value="ECO:0007669"/>
    <property type="project" value="TreeGrafter"/>
</dbReference>
<dbReference type="FunFam" id="3.20.20.80:FF:000111">
    <property type="entry name" value="Soluble cell wall protein"/>
    <property type="match status" value="1"/>
</dbReference>
<dbReference type="GO" id="GO:0009277">
    <property type="term" value="C:fungal-type cell wall"/>
    <property type="evidence" value="ECO:0007669"/>
    <property type="project" value="UniProtKB-ARBA"/>
</dbReference>
<dbReference type="GO" id="GO:0005576">
    <property type="term" value="C:extracellular region"/>
    <property type="evidence" value="ECO:0007669"/>
    <property type="project" value="UniProtKB-ARBA"/>
</dbReference>
<dbReference type="GO" id="GO:0005975">
    <property type="term" value="P:carbohydrate metabolic process"/>
    <property type="evidence" value="ECO:0007669"/>
    <property type="project" value="InterPro"/>
</dbReference>
<keyword evidence="9" id="KW-0961">Cell wall biogenesis/degradation</keyword>
<dbReference type="GO" id="GO:0071555">
    <property type="term" value="P:cell wall organization"/>
    <property type="evidence" value="ECO:0007669"/>
    <property type="project" value="UniProtKB-KW"/>
</dbReference>
<evidence type="ECO:0000256" key="5">
    <source>
        <dbReference type="ARBA" id="ARBA00022729"/>
    </source>
</evidence>
<dbReference type="PANTHER" id="PTHR16631:SF14">
    <property type="entry name" value="FAMILY 17 GLUCOSIDASE SCW10-RELATED"/>
    <property type="match status" value="1"/>
</dbReference>
<dbReference type="Gene3D" id="3.20.20.80">
    <property type="entry name" value="Glycosidases"/>
    <property type="match status" value="1"/>
</dbReference>
<feature type="region of interest" description="Disordered" evidence="12">
    <location>
        <begin position="67"/>
        <end position="124"/>
    </location>
</feature>
<evidence type="ECO:0000256" key="9">
    <source>
        <dbReference type="ARBA" id="ARBA00023316"/>
    </source>
</evidence>
<evidence type="ECO:0000256" key="10">
    <source>
        <dbReference type="RuleBase" id="RU004335"/>
    </source>
</evidence>
<accession>Q9HEP1</accession>
<evidence type="ECO:0000256" key="6">
    <source>
        <dbReference type="ARBA" id="ARBA00022801"/>
    </source>
</evidence>
<keyword evidence="7" id="KW-0325">Glycoprotein</keyword>
<feature type="signal peptide" evidence="13">
    <location>
        <begin position="1"/>
        <end position="17"/>
    </location>
</feature>
<dbReference type="InterPro" id="IPR000490">
    <property type="entry name" value="Glyco_hydro_17"/>
</dbReference>
<organism evidence="14">
    <name type="scientific">Candida albicans</name>
    <name type="common">Yeast</name>
    <dbReference type="NCBI Taxonomy" id="5476"/>
    <lineage>
        <taxon>Eukaryota</taxon>
        <taxon>Fungi</taxon>
        <taxon>Dikarya</taxon>
        <taxon>Ascomycota</taxon>
        <taxon>Saccharomycotina</taxon>
        <taxon>Pichiomycetes</taxon>
        <taxon>Debaryomycetaceae</taxon>
        <taxon>Candida/Lodderomyces clade</taxon>
        <taxon>Candida</taxon>
    </lineage>
</organism>
<dbReference type="InterPro" id="IPR050732">
    <property type="entry name" value="Beta-glucan_modifiers"/>
</dbReference>
<dbReference type="SUPFAM" id="SSF51445">
    <property type="entry name" value="(Trans)glycosidases"/>
    <property type="match status" value="1"/>
</dbReference>
<keyword evidence="8 11" id="KW-0326">Glycosidase</keyword>